<keyword evidence="8" id="KW-1185">Reference proteome</keyword>
<dbReference type="NCBIfam" id="TIGR03814">
    <property type="entry name" value="Gln_ase"/>
    <property type="match status" value="1"/>
</dbReference>
<dbReference type="Pfam" id="PF04960">
    <property type="entry name" value="Glutaminase"/>
    <property type="match status" value="1"/>
</dbReference>
<dbReference type="STRING" id="1215343.B488_05270"/>
<feature type="binding site" evidence="6">
    <location>
        <position position="242"/>
    </location>
    <ligand>
        <name>substrate</name>
    </ligand>
</feature>
<dbReference type="FunFam" id="3.40.710.10:FF:000005">
    <property type="entry name" value="Glutaminase"/>
    <property type="match status" value="1"/>
</dbReference>
<dbReference type="PATRIC" id="fig|1215343.11.peg.537"/>
<dbReference type="InterPro" id="IPR015868">
    <property type="entry name" value="Glutaminase"/>
</dbReference>
<dbReference type="NCBIfam" id="NF002133">
    <property type="entry name" value="PRK00971.1-2"/>
    <property type="match status" value="1"/>
</dbReference>
<dbReference type="SUPFAM" id="SSF56601">
    <property type="entry name" value="beta-lactamase/transpeptidase-like"/>
    <property type="match status" value="1"/>
</dbReference>
<dbReference type="GO" id="GO:0006543">
    <property type="term" value="P:L-glutamine catabolic process"/>
    <property type="evidence" value="ECO:0007669"/>
    <property type="project" value="TreeGrafter"/>
</dbReference>
<comment type="subunit">
    <text evidence="2 6">Homotetramer.</text>
</comment>
<evidence type="ECO:0000313" key="8">
    <source>
        <dbReference type="Proteomes" id="UP000010799"/>
    </source>
</evidence>
<feature type="binding site" evidence="6">
    <location>
        <position position="113"/>
    </location>
    <ligand>
        <name>substrate</name>
    </ligand>
</feature>
<reference evidence="7 8" key="1">
    <citation type="journal article" date="2012" name="Stand. Genomic Sci.">
        <title>Complete genome sequence of Liberibacter crescens BT-1.</title>
        <authorList>
            <person name="Leonard M.T."/>
            <person name="Fagen J.R."/>
            <person name="Davis-Richardson A.G."/>
            <person name="Davis M.J."/>
            <person name="Triplett E.W."/>
        </authorList>
    </citation>
    <scope>NUCLEOTIDE SEQUENCE [LARGE SCALE GENOMIC DNA]</scope>
    <source>
        <strain evidence="7 8">BT-1</strain>
    </source>
</reference>
<dbReference type="Gene3D" id="3.40.710.10">
    <property type="entry name" value="DD-peptidase/beta-lactamase superfamily"/>
    <property type="match status" value="1"/>
</dbReference>
<evidence type="ECO:0000256" key="6">
    <source>
        <dbReference type="HAMAP-Rule" id="MF_00313"/>
    </source>
</evidence>
<dbReference type="HAMAP" id="MF_00313">
    <property type="entry name" value="Glutaminase"/>
    <property type="match status" value="1"/>
</dbReference>
<dbReference type="PANTHER" id="PTHR12544:SF29">
    <property type="entry name" value="GLUTAMINASE"/>
    <property type="match status" value="1"/>
</dbReference>
<evidence type="ECO:0000256" key="1">
    <source>
        <dbReference type="ARBA" id="ARBA00011076"/>
    </source>
</evidence>
<feature type="binding site" evidence="6">
    <location>
        <position position="159"/>
    </location>
    <ligand>
        <name>substrate</name>
    </ligand>
</feature>
<feature type="binding site" evidence="6">
    <location>
        <position position="166"/>
    </location>
    <ligand>
        <name>substrate</name>
    </ligand>
</feature>
<dbReference type="EMBL" id="CP003789">
    <property type="protein sequence ID" value="AGA64519.1"/>
    <property type="molecule type" value="Genomic_DNA"/>
</dbReference>
<dbReference type="HOGENOM" id="CLU_027932_1_1_5"/>
<dbReference type="EC" id="3.5.1.2" evidence="3 6"/>
<accession>L0ESP8</accession>
<evidence type="ECO:0000256" key="2">
    <source>
        <dbReference type="ARBA" id="ARBA00011881"/>
    </source>
</evidence>
<dbReference type="InterPro" id="IPR012338">
    <property type="entry name" value="Beta-lactam/transpept-like"/>
</dbReference>
<evidence type="ECO:0000256" key="3">
    <source>
        <dbReference type="ARBA" id="ARBA00012918"/>
    </source>
</evidence>
<name>L0ESP8_LIBCB</name>
<dbReference type="RefSeq" id="WP_015272946.1">
    <property type="nucleotide sequence ID" value="NC_019907.1"/>
</dbReference>
<keyword evidence="6" id="KW-0007">Acetylation</keyword>
<keyword evidence="4 6" id="KW-0378">Hydrolase</keyword>
<sequence length="308" mass="33630">MDLQSIVDDIYQELSTHIGKGRSVTYIPELEKVNIHQFGIAVATPEGSVFKAGDASIKFSTQSIAKVFLLTIVLKRVGEKLWKRVGREPSGSSFNSIVQLENEEGIPRNPFMNSGAIVVTDEILVNKTPAEAIDDFLSFVHNITLDKSVYIDHIVAASEFSTTYRNFALANFMCSYGNIIHKVEDVLDVYCHLCALTMNCIQLAKAGLYLVVQGYNPITGKRVISPEQARRINAIMFTCGHYNNSGDFAYRVGLPGKSGVGGGILAIAPKKASIAVWSPGLNEVGNSLVGEMALELLTHKTGWSVFEP</sequence>
<protein>
    <recommendedName>
        <fullName evidence="3 6">Glutaminase</fullName>
        <ecNumber evidence="3 6">3.5.1.2</ecNumber>
    </recommendedName>
</protein>
<evidence type="ECO:0000256" key="4">
    <source>
        <dbReference type="ARBA" id="ARBA00022801"/>
    </source>
</evidence>
<feature type="binding site" evidence="6">
    <location>
        <position position="190"/>
    </location>
    <ligand>
        <name>substrate</name>
    </ligand>
</feature>
<dbReference type="eggNOG" id="COG2066">
    <property type="taxonomic scope" value="Bacteria"/>
</dbReference>
<dbReference type="KEGG" id="lcc:B488_05270"/>
<dbReference type="Proteomes" id="UP000010799">
    <property type="component" value="Chromosome"/>
</dbReference>
<feature type="binding site" evidence="6">
    <location>
        <position position="63"/>
    </location>
    <ligand>
        <name>substrate</name>
    </ligand>
</feature>
<evidence type="ECO:0000313" key="7">
    <source>
        <dbReference type="EMBL" id="AGA64519.1"/>
    </source>
</evidence>
<proteinExistence type="inferred from homology"/>
<dbReference type="AlphaFoldDB" id="L0ESP8"/>
<organism evidence="7 8">
    <name type="scientific">Liberibacter crescens (strain BT-1)</name>
    <dbReference type="NCBI Taxonomy" id="1215343"/>
    <lineage>
        <taxon>Bacteria</taxon>
        <taxon>Pseudomonadati</taxon>
        <taxon>Pseudomonadota</taxon>
        <taxon>Alphaproteobacteria</taxon>
        <taxon>Hyphomicrobiales</taxon>
        <taxon>Rhizobiaceae</taxon>
        <taxon>Liberibacter</taxon>
    </lineage>
</organism>
<evidence type="ECO:0000256" key="5">
    <source>
        <dbReference type="ARBA" id="ARBA00049534"/>
    </source>
</evidence>
<dbReference type="GO" id="GO:0006537">
    <property type="term" value="P:glutamate biosynthetic process"/>
    <property type="evidence" value="ECO:0007669"/>
    <property type="project" value="TreeGrafter"/>
</dbReference>
<dbReference type="PANTHER" id="PTHR12544">
    <property type="entry name" value="GLUTAMINASE"/>
    <property type="match status" value="1"/>
</dbReference>
<gene>
    <name evidence="6" type="primary">glsA</name>
    <name evidence="7" type="ordered locus">B488_05270</name>
</gene>
<dbReference type="GO" id="GO:0004359">
    <property type="term" value="F:glutaminase activity"/>
    <property type="evidence" value="ECO:0007669"/>
    <property type="project" value="UniProtKB-UniRule"/>
</dbReference>
<comment type="catalytic activity">
    <reaction evidence="5 6">
        <text>L-glutamine + H2O = L-glutamate + NH4(+)</text>
        <dbReference type="Rhea" id="RHEA:15889"/>
        <dbReference type="ChEBI" id="CHEBI:15377"/>
        <dbReference type="ChEBI" id="CHEBI:28938"/>
        <dbReference type="ChEBI" id="CHEBI:29985"/>
        <dbReference type="ChEBI" id="CHEBI:58359"/>
        <dbReference type="EC" id="3.5.1.2"/>
    </reaction>
</comment>
<comment type="similarity">
    <text evidence="1 6">Belongs to the glutaminase family.</text>
</comment>
<feature type="binding site" evidence="6">
    <location>
        <position position="260"/>
    </location>
    <ligand>
        <name>substrate</name>
    </ligand>
</feature>